<sequence>MNSQTMITSLAQQCIDHYLTPEQVDFVLQKVDVNPLEIKKSAETRVYYTHIIRYLAPRKKLDEWLIGLEEEGFVFTKDWIGKIRGDDIPMHDTEQKPKKDPALAEAEEGLRILQMLKKKKGK</sequence>
<reference evidence="1 2" key="1">
    <citation type="submission" date="2019-08" db="EMBL/GenBank/DDBJ databases">
        <title>Complete genome sequence of Candidatus Uab amorphum.</title>
        <authorList>
            <person name="Shiratori T."/>
            <person name="Suzuki S."/>
            <person name="Kakizawa Y."/>
            <person name="Ishida K."/>
        </authorList>
    </citation>
    <scope>NUCLEOTIDE SEQUENCE [LARGE SCALE GENOMIC DNA]</scope>
    <source>
        <strain evidence="1 2">SRT547</strain>
    </source>
</reference>
<gene>
    <name evidence="1" type="ORF">UABAM_04699</name>
</gene>
<organism evidence="1 2">
    <name type="scientific">Uabimicrobium amorphum</name>
    <dbReference type="NCBI Taxonomy" id="2596890"/>
    <lineage>
        <taxon>Bacteria</taxon>
        <taxon>Pseudomonadati</taxon>
        <taxon>Planctomycetota</taxon>
        <taxon>Candidatus Uabimicrobiia</taxon>
        <taxon>Candidatus Uabimicrobiales</taxon>
        <taxon>Candidatus Uabimicrobiaceae</taxon>
        <taxon>Candidatus Uabimicrobium</taxon>
    </lineage>
</organism>
<evidence type="ECO:0000313" key="1">
    <source>
        <dbReference type="EMBL" id="BBM86313.1"/>
    </source>
</evidence>
<name>A0A5S9F5N7_UABAM</name>
<dbReference type="Proteomes" id="UP000326354">
    <property type="component" value="Chromosome"/>
</dbReference>
<dbReference type="KEGG" id="uam:UABAM_04699"/>
<proteinExistence type="predicted"/>
<accession>A0A5S9F5N7</accession>
<protein>
    <submittedName>
        <fullName evidence="1">Uncharacterized protein</fullName>
    </submittedName>
</protein>
<dbReference type="RefSeq" id="WP_151970377.1">
    <property type="nucleotide sequence ID" value="NZ_AP019860.1"/>
</dbReference>
<keyword evidence="2" id="KW-1185">Reference proteome</keyword>
<evidence type="ECO:0000313" key="2">
    <source>
        <dbReference type="Proteomes" id="UP000326354"/>
    </source>
</evidence>
<dbReference type="AlphaFoldDB" id="A0A5S9F5N7"/>
<dbReference type="EMBL" id="AP019860">
    <property type="protein sequence ID" value="BBM86313.1"/>
    <property type="molecule type" value="Genomic_DNA"/>
</dbReference>